<proteinExistence type="predicted"/>
<reference evidence="2" key="1">
    <citation type="submission" date="2021-06" db="EMBL/GenBank/DDBJ databases">
        <title>Description of novel taxa of the family Lachnospiraceae.</title>
        <authorList>
            <person name="Chaplin A.V."/>
            <person name="Sokolova S.R."/>
            <person name="Pikina A.P."/>
            <person name="Korzhanova M."/>
            <person name="Belova V."/>
            <person name="Korostin D."/>
            <person name="Efimov B.A."/>
        </authorList>
    </citation>
    <scope>NUCLEOTIDE SEQUENCE</scope>
    <source>
        <strain evidence="2">ASD5720</strain>
    </source>
</reference>
<keyword evidence="3" id="KW-1185">Reference proteome</keyword>
<keyword evidence="1" id="KW-0472">Membrane</keyword>
<keyword evidence="1" id="KW-0812">Transmembrane</keyword>
<protein>
    <submittedName>
        <fullName evidence="2">Uncharacterized protein</fullName>
    </submittedName>
</protein>
<dbReference type="RefSeq" id="WP_238723277.1">
    <property type="nucleotide sequence ID" value="NZ_JAHQCW010000060.1"/>
</dbReference>
<dbReference type="AlphaFoldDB" id="A0A949K1Y9"/>
<gene>
    <name evidence="2" type="ORF">KTH89_23205</name>
</gene>
<dbReference type="Proteomes" id="UP000712157">
    <property type="component" value="Unassembled WGS sequence"/>
</dbReference>
<evidence type="ECO:0000256" key="1">
    <source>
        <dbReference type="SAM" id="Phobius"/>
    </source>
</evidence>
<organism evidence="2 3">
    <name type="scientific">Diplocloster agilis</name>
    <dbReference type="NCBI Taxonomy" id="2850323"/>
    <lineage>
        <taxon>Bacteria</taxon>
        <taxon>Bacillati</taxon>
        <taxon>Bacillota</taxon>
        <taxon>Clostridia</taxon>
        <taxon>Lachnospirales</taxon>
        <taxon>Lachnospiraceae</taxon>
        <taxon>Diplocloster</taxon>
    </lineage>
</organism>
<dbReference type="EMBL" id="JAHQCW010000060">
    <property type="protein sequence ID" value="MBU9739448.1"/>
    <property type="molecule type" value="Genomic_DNA"/>
</dbReference>
<keyword evidence="1" id="KW-1133">Transmembrane helix</keyword>
<feature type="transmembrane region" description="Helical" evidence="1">
    <location>
        <begin position="12"/>
        <end position="36"/>
    </location>
</feature>
<comment type="caution">
    <text evidence="2">The sequence shown here is derived from an EMBL/GenBank/DDBJ whole genome shotgun (WGS) entry which is preliminary data.</text>
</comment>
<evidence type="ECO:0000313" key="3">
    <source>
        <dbReference type="Proteomes" id="UP000712157"/>
    </source>
</evidence>
<accession>A0A949K1Y9</accession>
<sequence length="50" mass="5353">MSERVYKTMSRAGASSLVLGIILMVTGITAGIMMVVNGARLLNRKSDIII</sequence>
<evidence type="ECO:0000313" key="2">
    <source>
        <dbReference type="EMBL" id="MBU9739448.1"/>
    </source>
</evidence>
<name>A0A949K1Y9_9FIRM</name>